<dbReference type="InterPro" id="IPR011701">
    <property type="entry name" value="MFS"/>
</dbReference>
<dbReference type="AlphaFoldDB" id="A0A914A835"/>
<feature type="domain" description="Major facilitator superfamily (MFS) profile" evidence="3">
    <location>
        <begin position="6"/>
        <end position="411"/>
    </location>
</feature>
<dbReference type="Proteomes" id="UP000887568">
    <property type="component" value="Unplaced"/>
</dbReference>
<evidence type="ECO:0000256" key="2">
    <source>
        <dbReference type="SAM" id="Phobius"/>
    </source>
</evidence>
<accession>A0A914A835</accession>
<dbReference type="Gene3D" id="1.20.1250.20">
    <property type="entry name" value="MFS general substrate transporter like domains"/>
    <property type="match status" value="1"/>
</dbReference>
<dbReference type="PANTHER" id="PTHR11360">
    <property type="entry name" value="MONOCARBOXYLATE TRANSPORTER"/>
    <property type="match status" value="1"/>
</dbReference>
<dbReference type="RefSeq" id="XP_038059938.1">
    <property type="nucleotide sequence ID" value="XM_038204010.1"/>
</dbReference>
<feature type="transmembrane region" description="Helical" evidence="2">
    <location>
        <begin position="100"/>
        <end position="119"/>
    </location>
</feature>
<dbReference type="PROSITE" id="PS50850">
    <property type="entry name" value="MFS"/>
    <property type="match status" value="1"/>
</dbReference>
<dbReference type="OrthoDB" id="2213137at2759"/>
<sequence length="411" mass="44259">MRAFTIGVWAVVSVFLQLFVNSTIVKSLGMMLGEIQYEFSSATWVLGTIFALVECVSDLLAPIAGPLGRRLGTRSVVMVGGVMVTAGLIIASQASSIVQIALSMNILLAIGYCVVNVLTRAALGQHFDNKMFALASGIAYTGNSLSLVTQPPLMQLFIDTYGWRGAMLLLSSICFHLVVCGALLVPLPTGSGAISTTTYTPLEQSTDQTNDQMDEDKRGTRSCLKSFCQSLGESFGISLIKDYNFWIITFIFVVNRVNKGAWLIYFVPHAVSRGIANNVAATMVTAAGLGYLATSLLVSLAVFKELVSSTSAMLVSIVVVSASFLIEPWMTSGWMMSANACVYMAGMGTVFGLGDVMVKEFIGFERMANAFGWMGFISGLFRFFSGFVPGWIYDHSGSYDAAFVGLALFSW</sequence>
<evidence type="ECO:0000259" key="3">
    <source>
        <dbReference type="PROSITE" id="PS50850"/>
    </source>
</evidence>
<keyword evidence="2" id="KW-0472">Membrane</keyword>
<feature type="transmembrane region" description="Helical" evidence="2">
    <location>
        <begin position="76"/>
        <end position="94"/>
    </location>
</feature>
<dbReference type="InterPro" id="IPR036259">
    <property type="entry name" value="MFS_trans_sf"/>
</dbReference>
<protein>
    <recommendedName>
        <fullName evidence="3">Major facilitator superfamily (MFS) profile domain-containing protein</fullName>
    </recommendedName>
</protein>
<dbReference type="GO" id="GO:0016020">
    <property type="term" value="C:membrane"/>
    <property type="evidence" value="ECO:0007669"/>
    <property type="project" value="UniProtKB-SubCell"/>
</dbReference>
<evidence type="ECO:0000313" key="4">
    <source>
        <dbReference type="EnsemblMetazoa" id="XP_038059938.1"/>
    </source>
</evidence>
<organism evidence="4 5">
    <name type="scientific">Patiria miniata</name>
    <name type="common">Bat star</name>
    <name type="synonym">Asterina miniata</name>
    <dbReference type="NCBI Taxonomy" id="46514"/>
    <lineage>
        <taxon>Eukaryota</taxon>
        <taxon>Metazoa</taxon>
        <taxon>Echinodermata</taxon>
        <taxon>Eleutherozoa</taxon>
        <taxon>Asterozoa</taxon>
        <taxon>Asteroidea</taxon>
        <taxon>Valvatacea</taxon>
        <taxon>Valvatida</taxon>
        <taxon>Asterinidae</taxon>
        <taxon>Patiria</taxon>
    </lineage>
</organism>
<dbReference type="InterPro" id="IPR020846">
    <property type="entry name" value="MFS_dom"/>
</dbReference>
<keyword evidence="2" id="KW-0812">Transmembrane</keyword>
<comment type="subcellular location">
    <subcellularLocation>
        <location evidence="1">Membrane</location>
        <topology evidence="1">Multi-pass membrane protein</topology>
    </subcellularLocation>
</comment>
<keyword evidence="2" id="KW-1133">Transmembrane helix</keyword>
<name>A0A914A835_PATMI</name>
<dbReference type="InterPro" id="IPR050327">
    <property type="entry name" value="Proton-linked_MCT"/>
</dbReference>
<reference evidence="4" key="1">
    <citation type="submission" date="2022-11" db="UniProtKB">
        <authorList>
            <consortium name="EnsemblMetazoa"/>
        </authorList>
    </citation>
    <scope>IDENTIFICATION</scope>
</reference>
<dbReference type="GeneID" id="119730941"/>
<dbReference type="Pfam" id="PF07690">
    <property type="entry name" value="MFS_1"/>
    <property type="match status" value="1"/>
</dbReference>
<feature type="transmembrane region" description="Helical" evidence="2">
    <location>
        <begin position="161"/>
        <end position="185"/>
    </location>
</feature>
<feature type="transmembrane region" description="Helical" evidence="2">
    <location>
        <begin position="336"/>
        <end position="358"/>
    </location>
</feature>
<feature type="transmembrane region" description="Helical" evidence="2">
    <location>
        <begin position="370"/>
        <end position="393"/>
    </location>
</feature>
<feature type="transmembrane region" description="Helical" evidence="2">
    <location>
        <begin position="245"/>
        <end position="267"/>
    </location>
</feature>
<dbReference type="PANTHER" id="PTHR11360:SF303">
    <property type="entry name" value="MAJOR FACILITATOR SUPERFAMILY (MFS) PROFILE DOMAIN-CONTAINING PROTEIN"/>
    <property type="match status" value="1"/>
</dbReference>
<proteinExistence type="predicted"/>
<dbReference type="GO" id="GO:0008028">
    <property type="term" value="F:monocarboxylic acid transmembrane transporter activity"/>
    <property type="evidence" value="ECO:0007669"/>
    <property type="project" value="TreeGrafter"/>
</dbReference>
<feature type="transmembrane region" description="Helical" evidence="2">
    <location>
        <begin position="279"/>
        <end position="303"/>
    </location>
</feature>
<feature type="transmembrane region" description="Helical" evidence="2">
    <location>
        <begin position="131"/>
        <end position="149"/>
    </location>
</feature>
<evidence type="ECO:0000256" key="1">
    <source>
        <dbReference type="ARBA" id="ARBA00004141"/>
    </source>
</evidence>
<keyword evidence="5" id="KW-1185">Reference proteome</keyword>
<feature type="transmembrane region" description="Helical" evidence="2">
    <location>
        <begin position="43"/>
        <end position="64"/>
    </location>
</feature>
<dbReference type="EnsemblMetazoa" id="XM_038204010.1">
    <property type="protein sequence ID" value="XP_038059938.1"/>
    <property type="gene ID" value="LOC119730941"/>
</dbReference>
<dbReference type="OMA" id="HAGCVIM"/>
<feature type="transmembrane region" description="Helical" evidence="2">
    <location>
        <begin position="310"/>
        <end position="330"/>
    </location>
</feature>
<dbReference type="SUPFAM" id="SSF103473">
    <property type="entry name" value="MFS general substrate transporter"/>
    <property type="match status" value="1"/>
</dbReference>
<evidence type="ECO:0000313" key="5">
    <source>
        <dbReference type="Proteomes" id="UP000887568"/>
    </source>
</evidence>